<reference evidence="1 2" key="1">
    <citation type="submission" date="2020-02" db="EMBL/GenBank/DDBJ databases">
        <title>Draft genome sequence of Haematococcus lacustris strain NIES-144.</title>
        <authorList>
            <person name="Morimoto D."/>
            <person name="Nakagawa S."/>
            <person name="Yoshida T."/>
            <person name="Sawayama S."/>
        </authorList>
    </citation>
    <scope>NUCLEOTIDE SEQUENCE [LARGE SCALE GENOMIC DNA]</scope>
    <source>
        <strain evidence="1 2">NIES-144</strain>
    </source>
</reference>
<keyword evidence="2" id="KW-1185">Reference proteome</keyword>
<evidence type="ECO:0000313" key="2">
    <source>
        <dbReference type="Proteomes" id="UP000485058"/>
    </source>
</evidence>
<gene>
    <name evidence="1" type="ORF">HaLaN_09634</name>
</gene>
<organism evidence="1 2">
    <name type="scientific">Haematococcus lacustris</name>
    <name type="common">Green alga</name>
    <name type="synonym">Haematococcus pluvialis</name>
    <dbReference type="NCBI Taxonomy" id="44745"/>
    <lineage>
        <taxon>Eukaryota</taxon>
        <taxon>Viridiplantae</taxon>
        <taxon>Chlorophyta</taxon>
        <taxon>core chlorophytes</taxon>
        <taxon>Chlorophyceae</taxon>
        <taxon>CS clade</taxon>
        <taxon>Chlamydomonadales</taxon>
        <taxon>Haematococcaceae</taxon>
        <taxon>Haematococcus</taxon>
    </lineage>
</organism>
<protein>
    <submittedName>
        <fullName evidence="1">Uncharacterized protein</fullName>
    </submittedName>
</protein>
<sequence>MVMGVGERDCGEDSWVLMQGVAAELAVTKGRLAVAISERYKIETSCNDWRACDACDDLSGIAADAAMHSKLSGPKLPPKLRFAVIGLAGRGGWSGLPATSRPGLGLVVRPAASRKDAGCESSTQPAPASCSLEAVLLQPGLLQAHNIQAPLSPYPNI</sequence>
<evidence type="ECO:0000313" key="1">
    <source>
        <dbReference type="EMBL" id="GFH13699.1"/>
    </source>
</evidence>
<comment type="caution">
    <text evidence="1">The sequence shown here is derived from an EMBL/GenBank/DDBJ whole genome shotgun (WGS) entry which is preliminary data.</text>
</comment>
<dbReference type="Proteomes" id="UP000485058">
    <property type="component" value="Unassembled WGS sequence"/>
</dbReference>
<proteinExistence type="predicted"/>
<accession>A0A699Z3S4</accession>
<dbReference type="AlphaFoldDB" id="A0A699Z3S4"/>
<name>A0A699Z3S4_HAELA</name>
<dbReference type="EMBL" id="BLLF01000642">
    <property type="protein sequence ID" value="GFH13699.1"/>
    <property type="molecule type" value="Genomic_DNA"/>
</dbReference>